<evidence type="ECO:0000313" key="1">
    <source>
        <dbReference type="EMBL" id="BCS82863.1"/>
    </source>
</evidence>
<sequence length="324" mass="38386">MLYYDYDSNKVVHKVPTLTSIVISHMIDKFDDVPDKLQAIRNLLKKYHGEISDFDDAFEDYVYKTKYLISQEVFDVLNKFNEICDNIRAGKVNHDIFLENKIFEIINNNHVRAFPHVYCVGSYYSNFFSGKNFESMSFFSMIRDLHVLFYDYVSCHNFVGCEINICSDKNFVIKHKYIPECNLNIIFTKEDYLLSCVSTNGYFTVFQILPEQCINVTSLFSRFCVNHPSFMENLMSYNQGYNIDKIILDCKNHCFEIISRDYNFIDCHNNDNCMFPYNDRRFSNFNNNITSLIKSMYDSGWQSTTLCKNPRCIAYRYDLYDVNH</sequence>
<proteinExistence type="predicted"/>
<dbReference type="EMBL" id="AP024483">
    <property type="protein sequence ID" value="BCS82863.1"/>
    <property type="molecule type" value="Genomic_DNA"/>
</dbReference>
<accession>A0ABM7NRR8</accession>
<dbReference type="Proteomes" id="UP001321479">
    <property type="component" value="Segment"/>
</dbReference>
<protein>
    <submittedName>
        <fullName evidence="1">Uncharacterized protein</fullName>
    </submittedName>
</protein>
<name>A0ABM7NRR8_9VIRU</name>
<reference evidence="1 2" key="1">
    <citation type="submission" date="2021-02" db="EMBL/GenBank/DDBJ databases">
        <title>Cotonvirus japonicus, which uses Golgi apparatus of host cells for its virion factory, phylogenetically links tailed tupanvirus and icosahedral mimivirus.</title>
        <authorList>
            <person name="Takahashi H."/>
            <person name="Fukaya S."/>
            <person name="Song C."/>
            <person name="Murata K."/>
            <person name="Takemura M."/>
        </authorList>
    </citation>
    <scope>NUCLEOTIDE SEQUENCE [LARGE SCALE GENOMIC DNA]</scope>
</reference>
<dbReference type="GeneID" id="80558068"/>
<keyword evidence="2" id="KW-1185">Reference proteome</keyword>
<dbReference type="RefSeq" id="YP_010841471.1">
    <property type="nucleotide sequence ID" value="NC_079139.1"/>
</dbReference>
<organism evidence="1 2">
    <name type="scientific">Cotonvirus japonicus</name>
    <dbReference type="NCBI Taxonomy" id="2811091"/>
    <lineage>
        <taxon>Viruses</taxon>
        <taxon>Varidnaviria</taxon>
        <taxon>Bamfordvirae</taxon>
        <taxon>Nucleocytoviricota</taxon>
        <taxon>Megaviricetes</taxon>
        <taxon>Imitervirales</taxon>
        <taxon>Mimiviridae</taxon>
        <taxon>Megamimivirinae</taxon>
        <taxon>Cotonvirus</taxon>
        <taxon>Cotonvirus japonicum</taxon>
    </lineage>
</organism>
<evidence type="ECO:0000313" key="2">
    <source>
        <dbReference type="Proteomes" id="UP001321479"/>
    </source>
</evidence>